<reference evidence="11 12" key="1">
    <citation type="submission" date="2016-07" db="EMBL/GenBank/DDBJ databases">
        <title>Pervasive Adenine N6-methylation of Active Genes in Fungi.</title>
        <authorList>
            <consortium name="DOE Joint Genome Institute"/>
            <person name="Mondo S.J."/>
            <person name="Dannebaum R.O."/>
            <person name="Kuo R.C."/>
            <person name="Labutti K."/>
            <person name="Haridas S."/>
            <person name="Kuo A."/>
            <person name="Salamov A."/>
            <person name="Ahrendt S.R."/>
            <person name="Lipzen A."/>
            <person name="Sullivan W."/>
            <person name="Andreopoulos W.B."/>
            <person name="Clum A."/>
            <person name="Lindquist E."/>
            <person name="Daum C."/>
            <person name="Ramamoorthy G.K."/>
            <person name="Gryganskyi A."/>
            <person name="Culley D."/>
            <person name="Magnuson J.K."/>
            <person name="James T.Y."/>
            <person name="O'Malley M.A."/>
            <person name="Stajich J.E."/>
            <person name="Spatafora J.W."/>
            <person name="Visel A."/>
            <person name="Grigoriev I.V."/>
        </authorList>
    </citation>
    <scope>NUCLEOTIDE SEQUENCE [LARGE SCALE GENOMIC DNA]</scope>
    <source>
        <strain evidence="11 12">JEL800</strain>
    </source>
</reference>
<comment type="catalytic activity">
    <reaction evidence="8">
        <text>GTP + 4 H2O = 2,5-diamino-6-hydroxy-4-(5-phosphoribosylamino)-pyrimidine + formate + 2 phosphate + 3 H(+)</text>
        <dbReference type="Rhea" id="RHEA:23704"/>
        <dbReference type="ChEBI" id="CHEBI:15377"/>
        <dbReference type="ChEBI" id="CHEBI:15378"/>
        <dbReference type="ChEBI" id="CHEBI:15740"/>
        <dbReference type="ChEBI" id="CHEBI:37565"/>
        <dbReference type="ChEBI" id="CHEBI:43474"/>
        <dbReference type="ChEBI" id="CHEBI:58614"/>
        <dbReference type="EC" id="3.5.4.25"/>
    </reaction>
</comment>
<feature type="domain" description="GTP cyclohydrolase II" evidence="10">
    <location>
        <begin position="207"/>
        <end position="338"/>
    </location>
</feature>
<evidence type="ECO:0000256" key="3">
    <source>
        <dbReference type="ARBA" id="ARBA00012762"/>
    </source>
</evidence>
<dbReference type="InterPro" id="IPR000926">
    <property type="entry name" value="RibA"/>
</dbReference>
<evidence type="ECO:0000256" key="8">
    <source>
        <dbReference type="ARBA" id="ARBA00049295"/>
    </source>
</evidence>
<evidence type="ECO:0000256" key="7">
    <source>
        <dbReference type="ARBA" id="ARBA00023134"/>
    </source>
</evidence>
<dbReference type="STRING" id="329046.A0A1Y2BXL1"/>
<proteinExistence type="inferred from homology"/>
<evidence type="ECO:0000313" key="11">
    <source>
        <dbReference type="EMBL" id="ORY38825.1"/>
    </source>
</evidence>
<dbReference type="Pfam" id="PF00925">
    <property type="entry name" value="GTP_cyclohydro2"/>
    <property type="match status" value="1"/>
</dbReference>
<dbReference type="EC" id="3.5.4.25" evidence="3"/>
<sequence length="411" mass="45398">MPNSTEPVLHCHLKEKDCKDVDHLGYFGHTLVVPSPSGDNLPSLASATTSPTSPSKRPVKVQCEVRTRIPSEYCETPHSLLLYSNDVDSEEHMALVFGYEYSALPGTGIWSRSLERVVEGETARDRYVRGAVPEEWGDEALFHDEVLTRLSMHNQTMEPRGKASYGMLLERQTRKFPISDLFGRQSHTMDTKIPITEELGVNKVPSLVFDDQIPLARIHSCCFTGETLGSVRCDCREQLIQAMKLMAAEGRGVILYLKQEGRGIGLRDKMKAYNLIDKGFDTHQANLELGHPADGRSYIIATAILRDLQIPSVRLLTNNPHKVHSIVQDGVVVSERVPMVPASWTNGDLTQSGSSAGGGFDVLDRDEYLVTKVQKMGHILDIPNEILAGTASRNSPNTKRVASVPSASPQK</sequence>
<evidence type="ECO:0000256" key="4">
    <source>
        <dbReference type="ARBA" id="ARBA00022619"/>
    </source>
</evidence>
<comment type="similarity">
    <text evidence="2">Belongs to the GTP cyclohydrolase II family.</text>
</comment>
<dbReference type="PANTHER" id="PTHR21327">
    <property type="entry name" value="GTP CYCLOHYDROLASE II-RELATED"/>
    <property type="match status" value="1"/>
</dbReference>
<comment type="pathway">
    <text evidence="1">Cofactor biosynthesis; riboflavin biosynthesis.</text>
</comment>
<keyword evidence="12" id="KW-1185">Reference proteome</keyword>
<feature type="region of interest" description="Disordered" evidence="9">
    <location>
        <begin position="389"/>
        <end position="411"/>
    </location>
</feature>
<organism evidence="11 12">
    <name type="scientific">Rhizoclosmatium globosum</name>
    <dbReference type="NCBI Taxonomy" id="329046"/>
    <lineage>
        <taxon>Eukaryota</taxon>
        <taxon>Fungi</taxon>
        <taxon>Fungi incertae sedis</taxon>
        <taxon>Chytridiomycota</taxon>
        <taxon>Chytridiomycota incertae sedis</taxon>
        <taxon>Chytridiomycetes</taxon>
        <taxon>Chytridiales</taxon>
        <taxon>Chytriomycetaceae</taxon>
        <taxon>Rhizoclosmatium</taxon>
    </lineage>
</organism>
<dbReference type="Proteomes" id="UP000193642">
    <property type="component" value="Unassembled WGS sequence"/>
</dbReference>
<keyword evidence="6" id="KW-0378">Hydrolase</keyword>
<evidence type="ECO:0000256" key="5">
    <source>
        <dbReference type="ARBA" id="ARBA00022741"/>
    </source>
</evidence>
<protein>
    <recommendedName>
        <fullName evidence="3">GTP cyclohydrolase II</fullName>
        <ecNumber evidence="3">3.5.4.25</ecNumber>
    </recommendedName>
</protein>
<dbReference type="InterPro" id="IPR036144">
    <property type="entry name" value="RibA-like_sf"/>
</dbReference>
<name>A0A1Y2BXL1_9FUNG</name>
<evidence type="ECO:0000313" key="12">
    <source>
        <dbReference type="Proteomes" id="UP000193642"/>
    </source>
</evidence>
<comment type="caution">
    <text evidence="11">The sequence shown here is derived from an EMBL/GenBank/DDBJ whole genome shotgun (WGS) entry which is preliminary data.</text>
</comment>
<evidence type="ECO:0000256" key="9">
    <source>
        <dbReference type="SAM" id="MobiDB-lite"/>
    </source>
</evidence>
<keyword evidence="7" id="KW-0342">GTP-binding</keyword>
<dbReference type="EMBL" id="MCGO01000042">
    <property type="protein sequence ID" value="ORY38825.1"/>
    <property type="molecule type" value="Genomic_DNA"/>
</dbReference>
<dbReference type="PANTHER" id="PTHR21327:SF29">
    <property type="entry name" value="GTP CYCLOHYDROLASE-2"/>
    <property type="match status" value="1"/>
</dbReference>
<dbReference type="GO" id="GO:0003935">
    <property type="term" value="F:GTP cyclohydrolase II activity"/>
    <property type="evidence" value="ECO:0007669"/>
    <property type="project" value="UniProtKB-EC"/>
</dbReference>
<dbReference type="AlphaFoldDB" id="A0A1Y2BXL1"/>
<dbReference type="InterPro" id="IPR032677">
    <property type="entry name" value="GTP_cyclohydro_II"/>
</dbReference>
<evidence type="ECO:0000256" key="2">
    <source>
        <dbReference type="ARBA" id="ARBA00008131"/>
    </source>
</evidence>
<dbReference type="SUPFAM" id="SSF142695">
    <property type="entry name" value="RibA-like"/>
    <property type="match status" value="1"/>
</dbReference>
<keyword evidence="5" id="KW-0547">Nucleotide-binding</keyword>
<gene>
    <name evidence="11" type="ORF">BCR33DRAFT_741326</name>
</gene>
<dbReference type="GO" id="GO:0005525">
    <property type="term" value="F:GTP binding"/>
    <property type="evidence" value="ECO:0007669"/>
    <property type="project" value="UniProtKB-KW"/>
</dbReference>
<dbReference type="GO" id="GO:0009231">
    <property type="term" value="P:riboflavin biosynthetic process"/>
    <property type="evidence" value="ECO:0007669"/>
    <property type="project" value="UniProtKB-KW"/>
</dbReference>
<keyword evidence="4" id="KW-0686">Riboflavin biosynthesis</keyword>
<dbReference type="NCBIfam" id="NF001591">
    <property type="entry name" value="PRK00393.1"/>
    <property type="match status" value="1"/>
</dbReference>
<dbReference type="OrthoDB" id="5569761at2759"/>
<dbReference type="Gene3D" id="3.40.50.10990">
    <property type="entry name" value="GTP cyclohydrolase II"/>
    <property type="match status" value="1"/>
</dbReference>
<accession>A0A1Y2BXL1</accession>
<dbReference type="CDD" id="cd00641">
    <property type="entry name" value="GTP_cyclohydro2"/>
    <property type="match status" value="1"/>
</dbReference>
<feature type="compositionally biased region" description="Polar residues" evidence="9">
    <location>
        <begin position="391"/>
        <end position="411"/>
    </location>
</feature>
<evidence type="ECO:0000256" key="6">
    <source>
        <dbReference type="ARBA" id="ARBA00022801"/>
    </source>
</evidence>
<evidence type="ECO:0000256" key="1">
    <source>
        <dbReference type="ARBA" id="ARBA00005104"/>
    </source>
</evidence>
<evidence type="ECO:0000259" key="10">
    <source>
        <dbReference type="Pfam" id="PF00925"/>
    </source>
</evidence>